<dbReference type="Pfam" id="PF07843">
    <property type="entry name" value="DUF1634"/>
    <property type="match status" value="1"/>
</dbReference>
<sequence length="133" mass="14647">MKKLISKHFFADKDIEQFIGLQLRYGVIISSLIVLIGGLIYLSQSGQLQLPPYHQFTGTRAGYTNFGEILTGAIGMRAKAIIQLGVLVLIATPILRIAFSLIGFVLEKDKMYILITTIVLTVMMVSIFGGLKV</sequence>
<dbReference type="RefSeq" id="WP_091148481.1">
    <property type="nucleotide sequence ID" value="NZ_FNAI01000003.1"/>
</dbReference>
<dbReference type="STRING" id="1391627.SAMN05216464_103389"/>
<feature type="transmembrane region" description="Helical" evidence="1">
    <location>
        <begin position="111"/>
        <end position="131"/>
    </location>
</feature>
<feature type="transmembrane region" description="Helical" evidence="1">
    <location>
        <begin position="21"/>
        <end position="42"/>
    </location>
</feature>
<protein>
    <submittedName>
        <fullName evidence="2">Uncharacterized membrane protein</fullName>
    </submittedName>
</protein>
<dbReference type="Proteomes" id="UP000199072">
    <property type="component" value="Unassembled WGS sequence"/>
</dbReference>
<organism evidence="2 3">
    <name type="scientific">Mucilaginibacter pineti</name>
    <dbReference type="NCBI Taxonomy" id="1391627"/>
    <lineage>
        <taxon>Bacteria</taxon>
        <taxon>Pseudomonadati</taxon>
        <taxon>Bacteroidota</taxon>
        <taxon>Sphingobacteriia</taxon>
        <taxon>Sphingobacteriales</taxon>
        <taxon>Sphingobacteriaceae</taxon>
        <taxon>Mucilaginibacter</taxon>
    </lineage>
</organism>
<dbReference type="AlphaFoldDB" id="A0A1G6ZM67"/>
<dbReference type="OrthoDB" id="1072981at2"/>
<reference evidence="2 3" key="1">
    <citation type="submission" date="2016-10" db="EMBL/GenBank/DDBJ databases">
        <authorList>
            <person name="de Groot N.N."/>
        </authorList>
    </citation>
    <scope>NUCLEOTIDE SEQUENCE [LARGE SCALE GENOMIC DNA]</scope>
    <source>
        <strain evidence="2 3">47C3B</strain>
    </source>
</reference>
<name>A0A1G6ZM67_9SPHI</name>
<keyword evidence="1" id="KW-0472">Membrane</keyword>
<dbReference type="InterPro" id="IPR012861">
    <property type="entry name" value="DUF1634"/>
</dbReference>
<gene>
    <name evidence="2" type="ORF">SAMN05216464_103389</name>
</gene>
<evidence type="ECO:0000313" key="3">
    <source>
        <dbReference type="Proteomes" id="UP000199072"/>
    </source>
</evidence>
<dbReference type="EMBL" id="FNAI01000003">
    <property type="protein sequence ID" value="SDE02895.1"/>
    <property type="molecule type" value="Genomic_DNA"/>
</dbReference>
<keyword evidence="1" id="KW-0812">Transmembrane</keyword>
<keyword evidence="3" id="KW-1185">Reference proteome</keyword>
<keyword evidence="1" id="KW-1133">Transmembrane helix</keyword>
<accession>A0A1G6ZM67</accession>
<evidence type="ECO:0000256" key="1">
    <source>
        <dbReference type="SAM" id="Phobius"/>
    </source>
</evidence>
<evidence type="ECO:0000313" key="2">
    <source>
        <dbReference type="EMBL" id="SDE02895.1"/>
    </source>
</evidence>
<feature type="transmembrane region" description="Helical" evidence="1">
    <location>
        <begin position="80"/>
        <end position="99"/>
    </location>
</feature>
<proteinExistence type="predicted"/>